<accession>A0AAI8Z5R5</accession>
<gene>
    <name evidence="2" type="ORF">LECACI_7A008126</name>
</gene>
<name>A0AAI8Z5R5_9PEZI</name>
<reference evidence="2" key="1">
    <citation type="submission" date="2023-11" db="EMBL/GenBank/DDBJ databases">
        <authorList>
            <person name="Alioto T."/>
            <person name="Alioto T."/>
            <person name="Gomez Garrido J."/>
        </authorList>
    </citation>
    <scope>NUCLEOTIDE SEQUENCE</scope>
</reference>
<proteinExistence type="predicted"/>
<sequence length="201" mass="22331">MPAFTPLGFSISHRPAELPGPATCECQLSATPDEGNTRRQYPPPRYHPPALSPQAIQDLNDILMNTSRCDDSGHVIRSKASRRHQSIDFPGFEELHTTPFANRNGAVAQSIDGSAYAVVGLHVRNMLKARDGVTEGHHDGKWLPKSSDQDPAKERPSTCRQSLHTRHGRLVSWTSLDTASEVVDQDFEDGYPRTSIVIRRR</sequence>
<evidence type="ECO:0000313" key="2">
    <source>
        <dbReference type="EMBL" id="CAK4032968.1"/>
    </source>
</evidence>
<feature type="region of interest" description="Disordered" evidence="1">
    <location>
        <begin position="134"/>
        <end position="162"/>
    </location>
</feature>
<dbReference type="AlphaFoldDB" id="A0AAI8Z5R5"/>
<dbReference type="EMBL" id="CAVMBE010000075">
    <property type="protein sequence ID" value="CAK4032968.1"/>
    <property type="molecule type" value="Genomic_DNA"/>
</dbReference>
<feature type="compositionally biased region" description="Basic and acidic residues" evidence="1">
    <location>
        <begin position="134"/>
        <end position="157"/>
    </location>
</feature>
<evidence type="ECO:0000256" key="1">
    <source>
        <dbReference type="SAM" id="MobiDB-lite"/>
    </source>
</evidence>
<keyword evidence="3" id="KW-1185">Reference proteome</keyword>
<dbReference type="Proteomes" id="UP001296104">
    <property type="component" value="Unassembled WGS sequence"/>
</dbReference>
<organism evidence="2 3">
    <name type="scientific">Lecanosticta acicola</name>
    <dbReference type="NCBI Taxonomy" id="111012"/>
    <lineage>
        <taxon>Eukaryota</taxon>
        <taxon>Fungi</taxon>
        <taxon>Dikarya</taxon>
        <taxon>Ascomycota</taxon>
        <taxon>Pezizomycotina</taxon>
        <taxon>Dothideomycetes</taxon>
        <taxon>Dothideomycetidae</taxon>
        <taxon>Mycosphaerellales</taxon>
        <taxon>Mycosphaerellaceae</taxon>
        <taxon>Lecanosticta</taxon>
    </lineage>
</organism>
<protein>
    <submittedName>
        <fullName evidence="2">Uncharacterized protein</fullName>
    </submittedName>
</protein>
<comment type="caution">
    <text evidence="2">The sequence shown here is derived from an EMBL/GenBank/DDBJ whole genome shotgun (WGS) entry which is preliminary data.</text>
</comment>
<evidence type="ECO:0000313" key="3">
    <source>
        <dbReference type="Proteomes" id="UP001296104"/>
    </source>
</evidence>